<dbReference type="AlphaFoldDB" id="A0A914WHF2"/>
<evidence type="ECO:0000313" key="2">
    <source>
        <dbReference type="Proteomes" id="UP000887566"/>
    </source>
</evidence>
<dbReference type="WBParaSite" id="PSAMB.scaffold4171size15416.g23631.t1">
    <property type="protein sequence ID" value="PSAMB.scaffold4171size15416.g23631.t1"/>
    <property type="gene ID" value="PSAMB.scaffold4171size15416.g23631"/>
</dbReference>
<organism evidence="2 3">
    <name type="scientific">Plectus sambesii</name>
    <dbReference type="NCBI Taxonomy" id="2011161"/>
    <lineage>
        <taxon>Eukaryota</taxon>
        <taxon>Metazoa</taxon>
        <taxon>Ecdysozoa</taxon>
        <taxon>Nematoda</taxon>
        <taxon>Chromadorea</taxon>
        <taxon>Plectida</taxon>
        <taxon>Plectina</taxon>
        <taxon>Plectoidea</taxon>
        <taxon>Plectidae</taxon>
        <taxon>Plectus</taxon>
    </lineage>
</organism>
<sequence length="290" mass="33342">MGRVGTHRQQVVSEDHSKSSFYLDQPEMLEQTSPDRWIIRSKRDATVFYIVHRRSDFSKDTHRCLIHCRFCAVCPHEFICKCPRNRRGGNTPCSHIHSIQILFGIHHPPQRVPLNTPSSLTATVNDEVQSVADVSVPMELNTQDGNDVALGRSRQIEMVCKKVELLREKLARVKNQFLSSTIGEEKIASVEAQLNQAFRLVNAISATNTSSLPVGRKGCRKKMIRQARSFQEMRITKAKERAKQQRQSVLLLSKKKMVSEKRQLKRRQENEEAREQLEKLLTDVRCLESQ</sequence>
<name>A0A914WHF2_9BILA</name>
<evidence type="ECO:0000256" key="1">
    <source>
        <dbReference type="SAM" id="Coils"/>
    </source>
</evidence>
<feature type="coiled-coil region" evidence="1">
    <location>
        <begin position="254"/>
        <end position="290"/>
    </location>
</feature>
<reference evidence="3" key="1">
    <citation type="submission" date="2022-11" db="UniProtKB">
        <authorList>
            <consortium name="WormBaseParasite"/>
        </authorList>
    </citation>
    <scope>IDENTIFICATION</scope>
</reference>
<proteinExistence type="predicted"/>
<keyword evidence="2" id="KW-1185">Reference proteome</keyword>
<protein>
    <submittedName>
        <fullName evidence="3">SWIM-type domain-containing protein</fullName>
    </submittedName>
</protein>
<dbReference type="Proteomes" id="UP000887566">
    <property type="component" value="Unplaced"/>
</dbReference>
<keyword evidence="1" id="KW-0175">Coiled coil</keyword>
<accession>A0A914WHF2</accession>
<evidence type="ECO:0000313" key="3">
    <source>
        <dbReference type="WBParaSite" id="PSAMB.scaffold4171size15416.g23631.t1"/>
    </source>
</evidence>